<dbReference type="RefSeq" id="WP_311638190.1">
    <property type="nucleotide sequence ID" value="NZ_JAVRFF010000299.1"/>
</dbReference>
<evidence type="ECO:0000313" key="1">
    <source>
        <dbReference type="EMBL" id="MDT0478278.1"/>
    </source>
</evidence>
<feature type="non-terminal residue" evidence="1">
    <location>
        <position position="146"/>
    </location>
</feature>
<evidence type="ECO:0000313" key="2">
    <source>
        <dbReference type="Proteomes" id="UP001180489"/>
    </source>
</evidence>
<keyword evidence="2" id="KW-1185">Reference proteome</keyword>
<reference evidence="1" key="1">
    <citation type="submission" date="2024-05" db="EMBL/GenBank/DDBJ databases">
        <title>30 novel species of actinomycetes from the DSMZ collection.</title>
        <authorList>
            <person name="Nouioui I."/>
        </authorList>
    </citation>
    <scope>NUCLEOTIDE SEQUENCE</scope>
    <source>
        <strain evidence="1">DSM 41014</strain>
    </source>
</reference>
<name>A0ABU2UYC0_9ACTN</name>
<comment type="caution">
    <text evidence="1">The sequence shown here is derived from an EMBL/GenBank/DDBJ whole genome shotgun (WGS) entry which is preliminary data.</text>
</comment>
<protein>
    <submittedName>
        <fullName evidence="1">Uncharacterized protein</fullName>
    </submittedName>
</protein>
<dbReference type="Proteomes" id="UP001180489">
    <property type="component" value="Unassembled WGS sequence"/>
</dbReference>
<dbReference type="EMBL" id="JAVRFF010000299">
    <property type="protein sequence ID" value="MDT0478278.1"/>
    <property type="molecule type" value="Genomic_DNA"/>
</dbReference>
<organism evidence="1 2">
    <name type="scientific">Streptomyces hintoniae</name>
    <dbReference type="NCBI Taxonomy" id="3075521"/>
    <lineage>
        <taxon>Bacteria</taxon>
        <taxon>Bacillati</taxon>
        <taxon>Actinomycetota</taxon>
        <taxon>Actinomycetes</taxon>
        <taxon>Kitasatosporales</taxon>
        <taxon>Streptomycetaceae</taxon>
        <taxon>Streptomyces</taxon>
    </lineage>
</organism>
<accession>A0ABU2UYC0</accession>
<proteinExistence type="predicted"/>
<sequence>MHGGEVSQSSEIMLKKWLTKRKFNIDDYVQGFLYCTIVYGGLNDTETLKALYQWLLSDRKLYYTKVPTKNMGDGNDESSQYRIIIPLAIQSEVYGCRTPKDKQFLTRYVTYLPDDLSVCFLYALKDKDLSKRKIVNFETHIHQLSR</sequence>
<gene>
    <name evidence="1" type="ORF">RM863_39850</name>
</gene>